<evidence type="ECO:0000313" key="8">
    <source>
        <dbReference type="Proteomes" id="UP000041254"/>
    </source>
</evidence>
<evidence type="ECO:0000313" key="7">
    <source>
        <dbReference type="EMBL" id="CEM15615.1"/>
    </source>
</evidence>
<dbReference type="AlphaFoldDB" id="A0A0G4FN54"/>
<dbReference type="GO" id="GO:0005982">
    <property type="term" value="P:starch metabolic process"/>
    <property type="evidence" value="ECO:0007669"/>
    <property type="project" value="TreeGrafter"/>
</dbReference>
<protein>
    <submittedName>
        <fullName evidence="7">Uncharacterized protein</fullName>
    </submittedName>
</protein>
<feature type="compositionally biased region" description="Polar residues" evidence="6">
    <location>
        <begin position="1"/>
        <end position="11"/>
    </location>
</feature>
<dbReference type="PhylomeDB" id="A0A0G4FN54"/>
<dbReference type="OMA" id="EWGETEG"/>
<dbReference type="GO" id="GO:0009570">
    <property type="term" value="C:chloroplast stroma"/>
    <property type="evidence" value="ECO:0007669"/>
    <property type="project" value="UniProtKB-SubCell"/>
</dbReference>
<name>A0A0G4FN54_VITBC</name>
<reference evidence="7 8" key="1">
    <citation type="submission" date="2014-11" db="EMBL/GenBank/DDBJ databases">
        <authorList>
            <person name="Zhu J."/>
            <person name="Qi W."/>
            <person name="Song R."/>
        </authorList>
    </citation>
    <scope>NUCLEOTIDE SEQUENCE [LARGE SCALE GENOMIC DNA]</scope>
</reference>
<dbReference type="OrthoDB" id="331111at2759"/>
<feature type="compositionally biased region" description="Acidic residues" evidence="6">
    <location>
        <begin position="717"/>
        <end position="730"/>
    </location>
</feature>
<keyword evidence="4" id="KW-0809">Transit peptide</keyword>
<keyword evidence="8" id="KW-1185">Reference proteome</keyword>
<feature type="compositionally biased region" description="Low complexity" evidence="6">
    <location>
        <begin position="540"/>
        <end position="551"/>
    </location>
</feature>
<evidence type="ECO:0000256" key="2">
    <source>
        <dbReference type="ARBA" id="ARBA00022528"/>
    </source>
</evidence>
<keyword evidence="3" id="KW-0934">Plastid</keyword>
<dbReference type="InParanoid" id="A0A0G4FN54"/>
<dbReference type="InterPro" id="IPR052495">
    <property type="entry name" value="Alpha-glucan_binding_chloro"/>
</dbReference>
<dbReference type="VEuPathDB" id="CryptoDB:Vbra_15833"/>
<evidence type="ECO:0000256" key="3">
    <source>
        <dbReference type="ARBA" id="ARBA00022640"/>
    </source>
</evidence>
<dbReference type="GO" id="GO:2000904">
    <property type="term" value="P:regulation of starch metabolic process"/>
    <property type="evidence" value="ECO:0007669"/>
    <property type="project" value="TreeGrafter"/>
</dbReference>
<feature type="region of interest" description="Disordered" evidence="6">
    <location>
        <begin position="642"/>
        <end position="664"/>
    </location>
</feature>
<comment type="subcellular location">
    <subcellularLocation>
        <location evidence="1">Plastid</location>
        <location evidence="1">Chloroplast stroma</location>
    </subcellularLocation>
</comment>
<evidence type="ECO:0000256" key="1">
    <source>
        <dbReference type="ARBA" id="ARBA00004470"/>
    </source>
</evidence>
<comment type="similarity">
    <text evidence="5">Belongs to the ESV1 family.</text>
</comment>
<dbReference type="GO" id="GO:2001070">
    <property type="term" value="F:starch binding"/>
    <property type="evidence" value="ECO:0007669"/>
    <property type="project" value="TreeGrafter"/>
</dbReference>
<organism evidence="7 8">
    <name type="scientific">Vitrella brassicaformis (strain CCMP3155)</name>
    <dbReference type="NCBI Taxonomy" id="1169540"/>
    <lineage>
        <taxon>Eukaryota</taxon>
        <taxon>Sar</taxon>
        <taxon>Alveolata</taxon>
        <taxon>Colpodellida</taxon>
        <taxon>Vitrellaceae</taxon>
        <taxon>Vitrella</taxon>
    </lineage>
</organism>
<feature type="region of interest" description="Disordered" evidence="6">
    <location>
        <begin position="133"/>
        <end position="157"/>
    </location>
</feature>
<gene>
    <name evidence="7" type="ORF">Vbra_15833</name>
</gene>
<proteinExistence type="inferred from homology"/>
<accession>A0A0G4FN54</accession>
<dbReference type="Proteomes" id="UP000041254">
    <property type="component" value="Unassembled WGS sequence"/>
</dbReference>
<feature type="compositionally biased region" description="Basic and acidic residues" evidence="6">
    <location>
        <begin position="17"/>
        <end position="29"/>
    </location>
</feature>
<dbReference type="EMBL" id="CDMY01000466">
    <property type="protein sequence ID" value="CEM15615.1"/>
    <property type="molecule type" value="Genomic_DNA"/>
</dbReference>
<feature type="compositionally biased region" description="Basic and acidic residues" evidence="6">
    <location>
        <begin position="642"/>
        <end position="656"/>
    </location>
</feature>
<evidence type="ECO:0000256" key="5">
    <source>
        <dbReference type="ARBA" id="ARBA00038237"/>
    </source>
</evidence>
<keyword evidence="2" id="KW-0150">Chloroplast</keyword>
<feature type="region of interest" description="Disordered" evidence="6">
    <location>
        <begin position="713"/>
        <end position="734"/>
    </location>
</feature>
<evidence type="ECO:0000256" key="6">
    <source>
        <dbReference type="SAM" id="MobiDB-lite"/>
    </source>
</evidence>
<feature type="region of interest" description="Disordered" evidence="6">
    <location>
        <begin position="533"/>
        <end position="554"/>
    </location>
</feature>
<dbReference type="PANTHER" id="PTHR34113">
    <property type="entry name" value="INACTIVE PURPLE ACID PHOSPHATASE-LIKE PROTEIN"/>
    <property type="match status" value="1"/>
</dbReference>
<dbReference type="PANTHER" id="PTHR34113:SF3">
    <property type="entry name" value="PROTEIN EARLY STARVATION 1, CHLOROPLASTIC"/>
    <property type="match status" value="1"/>
</dbReference>
<sequence>MSANRRQQLSQPPRDGASVEHSSKPDIRRRSATPTPILRLRINADTNEVTVDEDSAQRPTDAAAPSSSAGEDQPVLRIPERFRVRAPRSTARVDEHDSHVEVWDSNESGLTWGEKRSRDGTWAEKWMQQQRKVRNDDGTERTVVSGRNNGWNADNGHKWTEKWEKDGLTLKIHKSVQKVDRNGMVIEAWEEEIEETLMSVIAEDGHTTKHIPITQAIRKRGQCELTGRQWQEGTSFEKEKVDSFESDEHGLIETSFQGEFEERQGNLRRGKRTRRDAEGTSFNEVWFREVNGSGNVLDEWTDRWRDNADGTKCGEKKGRNTLGEKWHERWVERDGDREVDKWAETADSRHRWGEKAGTSHDGTQYNEKWERTAEDGREKYFLDKWWSHPDGGSWGEKAVDVHHLDVRGARGAGAATDDHIDSICKVTKSQEYREKWYDNGTEKVIDKWETCTAFDTPDGPPSAIEEDMVYTTTSAAAAHADDSKAVIAALQNGEKRLVIKGTAKEIVKNGEKSGHRYSDSMSWGERWGESFEPKWDDLPTTTTTSSSTETEVLPRPTAWKPDVCLTGRIAKPADSEGEAASASTTDEHREILKLRVRHWDKWWREGSGNSWGDKKFEDVRESRSKEERWYDNGLEKQVDRWETRADGSKEGEKFGSRVDGTQWGERWGAGPAGDGEWVDKHWTVQGDDGKAHSWGETWGNEGGKRWFQKWGRAEGGGEGEEWTEKWDDDGAGNTKTIKEGTAWRAGEFGGREVTNWFADRFGECADQSEKWAFKEGYNAGSGDKWMEKWNEKPGHKMAQKTGQNARGDAWEEQWSEQLTQKGLVKFAEKKGHNAQGDAWLETWLEENENKKRAKKTGRRASGDQWEEEWGEDISLDGAGEKWTSKWASNAQGDRWGNNWGDRWGVGGIGGHRWVEKWHNEDIDKWSGDTAGRPAGC</sequence>
<feature type="region of interest" description="Disordered" evidence="6">
    <location>
        <begin position="1"/>
        <end position="81"/>
    </location>
</feature>
<evidence type="ECO:0000256" key="4">
    <source>
        <dbReference type="ARBA" id="ARBA00022946"/>
    </source>
</evidence>